<evidence type="ECO:0000256" key="1">
    <source>
        <dbReference type="SAM" id="Phobius"/>
    </source>
</evidence>
<keyword evidence="3" id="KW-1185">Reference proteome</keyword>
<accession>A0A2U2B7L0</accession>
<keyword evidence="1" id="KW-1133">Transmembrane helix</keyword>
<keyword evidence="1" id="KW-0812">Transmembrane</keyword>
<dbReference type="Proteomes" id="UP000244956">
    <property type="component" value="Unassembled WGS sequence"/>
</dbReference>
<organism evidence="2 3">
    <name type="scientific">Marinilabilia rubra</name>
    <dbReference type="NCBI Taxonomy" id="2162893"/>
    <lineage>
        <taxon>Bacteria</taxon>
        <taxon>Pseudomonadati</taxon>
        <taxon>Bacteroidota</taxon>
        <taxon>Bacteroidia</taxon>
        <taxon>Marinilabiliales</taxon>
        <taxon>Marinilabiliaceae</taxon>
        <taxon>Marinilabilia</taxon>
    </lineage>
</organism>
<evidence type="ECO:0000313" key="2">
    <source>
        <dbReference type="EMBL" id="PWD99036.1"/>
    </source>
</evidence>
<protein>
    <submittedName>
        <fullName evidence="2">Uncharacterized protein</fullName>
    </submittedName>
</protein>
<keyword evidence="1" id="KW-0472">Membrane</keyword>
<dbReference type="AlphaFoldDB" id="A0A2U2B7L0"/>
<gene>
    <name evidence="2" type="ORF">DDZ16_12280</name>
</gene>
<evidence type="ECO:0000313" key="3">
    <source>
        <dbReference type="Proteomes" id="UP000244956"/>
    </source>
</evidence>
<sequence>MFVSHNRKIKTRINIAGRNDCSVFEIETKIKLGKDQRMRLLSGMEKNFAELIFMVYVCSVFPSRLAIRLPHRFCL</sequence>
<comment type="caution">
    <text evidence="2">The sequence shown here is derived from an EMBL/GenBank/DDBJ whole genome shotgun (WGS) entry which is preliminary data.</text>
</comment>
<name>A0A2U2B7L0_9BACT</name>
<dbReference type="EMBL" id="QEWP01000009">
    <property type="protein sequence ID" value="PWD99036.1"/>
    <property type="molecule type" value="Genomic_DNA"/>
</dbReference>
<feature type="transmembrane region" description="Helical" evidence="1">
    <location>
        <begin position="47"/>
        <end position="67"/>
    </location>
</feature>
<reference evidence="2 3" key="1">
    <citation type="submission" date="2018-05" db="EMBL/GenBank/DDBJ databases">
        <title>Marinilabilia rubrum sp. nov., isolated from saltern sediment.</title>
        <authorList>
            <person name="Zhang R."/>
        </authorList>
    </citation>
    <scope>NUCLEOTIDE SEQUENCE [LARGE SCALE GENOMIC DNA]</scope>
    <source>
        <strain evidence="2 3">WTE16</strain>
    </source>
</reference>
<proteinExistence type="predicted"/>